<accession>A0AAV4TAZ4</accession>
<proteinExistence type="predicted"/>
<dbReference type="Proteomes" id="UP001054945">
    <property type="component" value="Unassembled WGS sequence"/>
</dbReference>
<reference evidence="1 2" key="1">
    <citation type="submission" date="2021-06" db="EMBL/GenBank/DDBJ databases">
        <title>Caerostris extrusa draft genome.</title>
        <authorList>
            <person name="Kono N."/>
            <person name="Arakawa K."/>
        </authorList>
    </citation>
    <scope>NUCLEOTIDE SEQUENCE [LARGE SCALE GENOMIC DNA]</scope>
</reference>
<organism evidence="1 2">
    <name type="scientific">Caerostris extrusa</name>
    <name type="common">Bark spider</name>
    <name type="synonym">Caerostris bankana</name>
    <dbReference type="NCBI Taxonomy" id="172846"/>
    <lineage>
        <taxon>Eukaryota</taxon>
        <taxon>Metazoa</taxon>
        <taxon>Ecdysozoa</taxon>
        <taxon>Arthropoda</taxon>
        <taxon>Chelicerata</taxon>
        <taxon>Arachnida</taxon>
        <taxon>Araneae</taxon>
        <taxon>Araneomorphae</taxon>
        <taxon>Entelegynae</taxon>
        <taxon>Araneoidea</taxon>
        <taxon>Araneidae</taxon>
        <taxon>Caerostris</taxon>
    </lineage>
</organism>
<protein>
    <submittedName>
        <fullName evidence="1">Uncharacterized protein</fullName>
    </submittedName>
</protein>
<comment type="caution">
    <text evidence="1">The sequence shown here is derived from an EMBL/GenBank/DDBJ whole genome shotgun (WGS) entry which is preliminary data.</text>
</comment>
<dbReference type="AlphaFoldDB" id="A0AAV4TAZ4"/>
<evidence type="ECO:0000313" key="1">
    <source>
        <dbReference type="EMBL" id="GIY41967.1"/>
    </source>
</evidence>
<name>A0AAV4TAZ4_CAEEX</name>
<dbReference type="EMBL" id="BPLR01010787">
    <property type="protein sequence ID" value="GIY41967.1"/>
    <property type="molecule type" value="Genomic_DNA"/>
</dbReference>
<gene>
    <name evidence="1" type="ORF">CEXT_665751</name>
</gene>
<sequence length="95" mass="11204">MRLGMKRVVVSWKRDSFGDFYREFQLPKSNLGAFAYISRLHFRLLTRYYKQGFNDSVLPMSIILSGGSAVSWEGTGYELNTEFFRIIRIPIKYHQ</sequence>
<keyword evidence="2" id="KW-1185">Reference proteome</keyword>
<evidence type="ECO:0000313" key="2">
    <source>
        <dbReference type="Proteomes" id="UP001054945"/>
    </source>
</evidence>